<dbReference type="Gene3D" id="3.30.750.24">
    <property type="entry name" value="STAS domain"/>
    <property type="match status" value="1"/>
</dbReference>
<reference evidence="7" key="3">
    <citation type="submission" date="2025-09" db="UniProtKB">
        <authorList>
            <consortium name="Ensembl"/>
        </authorList>
    </citation>
    <scope>IDENTIFICATION</scope>
</reference>
<feature type="domain" description="STAS" evidence="6">
    <location>
        <begin position="513"/>
        <end position="697"/>
    </location>
</feature>
<feature type="transmembrane region" description="Helical" evidence="5">
    <location>
        <begin position="247"/>
        <end position="266"/>
    </location>
</feature>
<dbReference type="InterPro" id="IPR036513">
    <property type="entry name" value="STAS_dom_sf"/>
</dbReference>
<name>H3DC86_TETNG</name>
<evidence type="ECO:0000256" key="4">
    <source>
        <dbReference type="ARBA" id="ARBA00023136"/>
    </source>
</evidence>
<feature type="transmembrane region" description="Helical" evidence="5">
    <location>
        <begin position="403"/>
        <end position="423"/>
    </location>
</feature>
<dbReference type="PROSITE" id="PS50801">
    <property type="entry name" value="STAS"/>
    <property type="match status" value="1"/>
</dbReference>
<keyword evidence="4 5" id="KW-0472">Membrane</keyword>
<feature type="transmembrane region" description="Helical" evidence="5">
    <location>
        <begin position="164"/>
        <end position="184"/>
    </location>
</feature>
<dbReference type="SUPFAM" id="SSF52091">
    <property type="entry name" value="SpoIIaa-like"/>
    <property type="match status" value="1"/>
</dbReference>
<dbReference type="HOGENOM" id="CLU_003182_9_4_1"/>
<evidence type="ECO:0000256" key="3">
    <source>
        <dbReference type="ARBA" id="ARBA00022989"/>
    </source>
</evidence>
<evidence type="ECO:0000313" key="8">
    <source>
        <dbReference type="Proteomes" id="UP000007303"/>
    </source>
</evidence>
<comment type="subcellular location">
    <subcellularLocation>
        <location evidence="1">Membrane</location>
        <topology evidence="1">Multi-pass membrane protein</topology>
    </subcellularLocation>
</comment>
<feature type="transmembrane region" description="Helical" evidence="5">
    <location>
        <begin position="457"/>
        <end position="482"/>
    </location>
</feature>
<dbReference type="CDD" id="cd07042">
    <property type="entry name" value="STAS_SulP_like_sulfate_transporter"/>
    <property type="match status" value="1"/>
</dbReference>
<evidence type="ECO:0000256" key="2">
    <source>
        <dbReference type="ARBA" id="ARBA00022692"/>
    </source>
</evidence>
<dbReference type="PANTHER" id="PTHR11814">
    <property type="entry name" value="SULFATE TRANSPORTER"/>
    <property type="match status" value="1"/>
</dbReference>
<dbReference type="Pfam" id="PF00916">
    <property type="entry name" value="Sulfate_transp"/>
    <property type="match status" value="1"/>
</dbReference>
<organism evidence="7 8">
    <name type="scientific">Tetraodon nigroviridis</name>
    <name type="common">Spotted green pufferfish</name>
    <name type="synonym">Chelonodon nigroviridis</name>
    <dbReference type="NCBI Taxonomy" id="99883"/>
    <lineage>
        <taxon>Eukaryota</taxon>
        <taxon>Metazoa</taxon>
        <taxon>Chordata</taxon>
        <taxon>Craniata</taxon>
        <taxon>Vertebrata</taxon>
        <taxon>Euteleostomi</taxon>
        <taxon>Actinopterygii</taxon>
        <taxon>Neopterygii</taxon>
        <taxon>Teleostei</taxon>
        <taxon>Neoteleostei</taxon>
        <taxon>Acanthomorphata</taxon>
        <taxon>Eupercaria</taxon>
        <taxon>Tetraodontiformes</taxon>
        <taxon>Tetradontoidea</taxon>
        <taxon>Tetraodontidae</taxon>
        <taxon>Tetraodon</taxon>
    </lineage>
</organism>
<keyword evidence="8" id="KW-1185">Reference proteome</keyword>
<evidence type="ECO:0000313" key="7">
    <source>
        <dbReference type="Ensembl" id="ENSTNIP00000018129.1"/>
    </source>
</evidence>
<reference evidence="8" key="1">
    <citation type="journal article" date="2004" name="Nature">
        <title>Genome duplication in the teleost fish Tetraodon nigroviridis reveals the early vertebrate proto-karyotype.</title>
        <authorList>
            <person name="Jaillon O."/>
            <person name="Aury J.-M."/>
            <person name="Brunet F."/>
            <person name="Petit J.-L."/>
            <person name="Stange-Thomann N."/>
            <person name="Mauceli E."/>
            <person name="Bouneau L."/>
            <person name="Fischer C."/>
            <person name="Ozouf-Costaz C."/>
            <person name="Bernot A."/>
            <person name="Nicaud S."/>
            <person name="Jaffe D."/>
            <person name="Fisher S."/>
            <person name="Lutfalla G."/>
            <person name="Dossat C."/>
            <person name="Segurens B."/>
            <person name="Dasilva C."/>
            <person name="Salanoubat M."/>
            <person name="Levy M."/>
            <person name="Boudet N."/>
            <person name="Castellano S."/>
            <person name="Anthouard V."/>
            <person name="Jubin C."/>
            <person name="Castelli V."/>
            <person name="Katinka M."/>
            <person name="Vacherie B."/>
            <person name="Biemont C."/>
            <person name="Skalli Z."/>
            <person name="Cattolico L."/>
            <person name="Poulain J."/>
            <person name="De Berardinis V."/>
            <person name="Cruaud C."/>
            <person name="Duprat S."/>
            <person name="Brottier P."/>
            <person name="Coutanceau J.-P."/>
            <person name="Gouzy J."/>
            <person name="Parra G."/>
            <person name="Lardier G."/>
            <person name="Chapple C."/>
            <person name="McKernan K.J."/>
            <person name="McEwan P."/>
            <person name="Bosak S."/>
            <person name="Kellis M."/>
            <person name="Volff J.-N."/>
            <person name="Guigo R."/>
            <person name="Zody M.C."/>
            <person name="Mesirov J."/>
            <person name="Lindblad-Toh K."/>
            <person name="Birren B."/>
            <person name="Nusbaum C."/>
            <person name="Kahn D."/>
            <person name="Robinson-Rechavi M."/>
            <person name="Laudet V."/>
            <person name="Schachter V."/>
            <person name="Quetier F."/>
            <person name="Saurin W."/>
            <person name="Scarpelli C."/>
            <person name="Wincker P."/>
            <person name="Lander E.S."/>
            <person name="Weissenbach J."/>
            <person name="Roest Crollius H."/>
        </authorList>
    </citation>
    <scope>NUCLEOTIDE SEQUENCE [LARGE SCALE GENOMIC DNA]</scope>
</reference>
<dbReference type="Proteomes" id="UP000007303">
    <property type="component" value="Unassembled WGS sequence"/>
</dbReference>
<reference evidence="7" key="2">
    <citation type="submission" date="2025-08" db="UniProtKB">
        <authorList>
            <consortium name="Ensembl"/>
        </authorList>
    </citation>
    <scope>IDENTIFICATION</scope>
</reference>
<protein>
    <submittedName>
        <fullName evidence="7">Solute carrier family 26 member 10</fullName>
    </submittedName>
</protein>
<dbReference type="Pfam" id="PF01740">
    <property type="entry name" value="STAS"/>
    <property type="match status" value="1"/>
</dbReference>
<sequence>MSASVAVYRNIYSEDRFKQAYGSDDDSAGSPGLRERLAGGCRCSRRACLHLLRNRVPIFNWLPKYRLKKWILGDTVAGLTVGILHIPQGMAFALLTSVAPIFGLYTSFFPVFLYMCFGTGRHVSTGTFAVVSLMTGSVVEQLVPSPLEMNASLSAAAELEAQRIGVASAVALLSGIIMLCMFSLQLGFLSTYLSEPIVKAFTSAAAFHVTVSQLQNMLGLRLPRHTGTFSLFRTLGSVVENLPHTNMAELVISLVCLAVLVPVKEINIRYRKRLRTPIPVEILTVIIATGVAFASSLDTNYKIEIVGHIPAGFPKPKLPTLSTFPDIAGDTVAITFVGYAVSVSLAMIYADKHGYSIHPNQELLAHGISNTVSSFFTCFPSSATLATTNILESAGGHTQLSGLFTSLVVLVVLLLIGPLFYFLPKAVLACINVTSLRQMFLQFQDLPELWKISKIDFMVWVVTWLSVVVLNVDLGLAIGVVFSMMTVICRTQRAGCSVLGRASNTEIYRPLEKHSKCYEVPGVKILTYNGPIYYGNRNFFREEMSRLLGLTPEKIRSWEKARKALEKREGETTVNTVSHERGISNTSFSSENDFFKPGKHKNVAMQIMFTLNITVLPETGESDIQAVLIDCSSVIFVDVAGARLFSQICTECRKVGVRVYLSNCNESVLKILTSSGLMSYMNPQHIFVTVHDAVLYIQQQKVSKQAQMLTLQTARL</sequence>
<feature type="transmembrane region" description="Helical" evidence="5">
    <location>
        <begin position="278"/>
        <end position="297"/>
    </location>
</feature>
<feature type="transmembrane region" description="Helical" evidence="5">
    <location>
        <begin position="331"/>
        <end position="351"/>
    </location>
</feature>
<evidence type="ECO:0000259" key="6">
    <source>
        <dbReference type="PROSITE" id="PS50801"/>
    </source>
</evidence>
<keyword evidence="2 5" id="KW-0812">Transmembrane</keyword>
<feature type="transmembrane region" description="Helical" evidence="5">
    <location>
        <begin position="70"/>
        <end position="86"/>
    </location>
</feature>
<evidence type="ECO:0000256" key="1">
    <source>
        <dbReference type="ARBA" id="ARBA00004141"/>
    </source>
</evidence>
<dbReference type="GO" id="GO:0016020">
    <property type="term" value="C:membrane"/>
    <property type="evidence" value="ECO:0007669"/>
    <property type="project" value="UniProtKB-SubCell"/>
</dbReference>
<dbReference type="InterPro" id="IPR011547">
    <property type="entry name" value="SLC26A/SulP_dom"/>
</dbReference>
<dbReference type="InterPro" id="IPR001902">
    <property type="entry name" value="SLC26A/SulP_fam"/>
</dbReference>
<evidence type="ECO:0000256" key="5">
    <source>
        <dbReference type="SAM" id="Phobius"/>
    </source>
</evidence>
<dbReference type="AlphaFoldDB" id="H3DC86"/>
<dbReference type="GO" id="GO:0055085">
    <property type="term" value="P:transmembrane transport"/>
    <property type="evidence" value="ECO:0007669"/>
    <property type="project" value="InterPro"/>
</dbReference>
<dbReference type="Ensembl" id="ENSTNIT00000018353.1">
    <property type="protein sequence ID" value="ENSTNIP00000018129.1"/>
    <property type="gene ID" value="ENSTNIG00000015075.1"/>
</dbReference>
<accession>H3DC86</accession>
<dbReference type="GeneTree" id="ENSGT01150000286960"/>
<feature type="transmembrane region" description="Helical" evidence="5">
    <location>
        <begin position="92"/>
        <end position="114"/>
    </location>
</feature>
<dbReference type="InterPro" id="IPR002645">
    <property type="entry name" value="STAS_dom"/>
</dbReference>
<keyword evidence="3 5" id="KW-1133">Transmembrane helix</keyword>
<dbReference type="NCBIfam" id="TIGR00815">
    <property type="entry name" value="sulP"/>
    <property type="match status" value="1"/>
</dbReference>
<proteinExistence type="predicted"/>